<dbReference type="EMBL" id="WUMV01000001">
    <property type="protein sequence ID" value="MXN63471.1"/>
    <property type="molecule type" value="Genomic_DNA"/>
</dbReference>
<proteinExistence type="inferred from homology"/>
<evidence type="ECO:0000259" key="2">
    <source>
        <dbReference type="Pfam" id="PF08327"/>
    </source>
</evidence>
<dbReference type="AlphaFoldDB" id="A0A7X3LQZ6"/>
<accession>A0A7X3LQZ6</accession>
<organism evidence="3 4">
    <name type="scientific">Stappia sediminis</name>
    <dbReference type="NCBI Taxonomy" id="2692190"/>
    <lineage>
        <taxon>Bacteria</taxon>
        <taxon>Pseudomonadati</taxon>
        <taxon>Pseudomonadota</taxon>
        <taxon>Alphaproteobacteria</taxon>
        <taxon>Hyphomicrobiales</taxon>
        <taxon>Stappiaceae</taxon>
        <taxon>Stappia</taxon>
    </lineage>
</organism>
<dbReference type="Gene3D" id="3.30.530.20">
    <property type="match status" value="1"/>
</dbReference>
<feature type="domain" description="Activator of Hsp90 ATPase homologue 1/2-like C-terminal" evidence="2">
    <location>
        <begin position="19"/>
        <end position="148"/>
    </location>
</feature>
<keyword evidence="4" id="KW-1185">Reference proteome</keyword>
<sequence length="149" mass="16894">MAADTIEARTLTLTRTLNTDPNSAFDAWINPQTLAKWWGPEGFTAPELKMDVREGGAWSTVMLSPEGSRHHVSGVYKAIDRPNRLVFTWAWMQDDGSRGHETEVEVAFAAKGNKTLMTLVQKVFKEAEHRDNHQKGWTSSFNKLERMFA</sequence>
<dbReference type="Proteomes" id="UP000433101">
    <property type="component" value="Unassembled WGS sequence"/>
</dbReference>
<dbReference type="InterPro" id="IPR023393">
    <property type="entry name" value="START-like_dom_sf"/>
</dbReference>
<reference evidence="3 4" key="1">
    <citation type="submission" date="2019-12" db="EMBL/GenBank/DDBJ databases">
        <authorList>
            <person name="Li M."/>
        </authorList>
    </citation>
    <scope>NUCLEOTIDE SEQUENCE [LARGE SCALE GENOMIC DNA]</scope>
    <source>
        <strain evidence="3 4">GBMRC 2046</strain>
    </source>
</reference>
<evidence type="ECO:0000313" key="3">
    <source>
        <dbReference type="EMBL" id="MXN63471.1"/>
    </source>
</evidence>
<evidence type="ECO:0000256" key="1">
    <source>
        <dbReference type="ARBA" id="ARBA00006817"/>
    </source>
</evidence>
<dbReference type="Pfam" id="PF08327">
    <property type="entry name" value="AHSA1"/>
    <property type="match status" value="1"/>
</dbReference>
<dbReference type="SUPFAM" id="SSF55961">
    <property type="entry name" value="Bet v1-like"/>
    <property type="match status" value="1"/>
</dbReference>
<comment type="caution">
    <text evidence="3">The sequence shown here is derived from an EMBL/GenBank/DDBJ whole genome shotgun (WGS) entry which is preliminary data.</text>
</comment>
<dbReference type="InterPro" id="IPR013538">
    <property type="entry name" value="ASHA1/2-like_C"/>
</dbReference>
<dbReference type="CDD" id="cd07814">
    <property type="entry name" value="SRPBCC_CalC_Aha1-like"/>
    <property type="match status" value="1"/>
</dbReference>
<evidence type="ECO:0000313" key="4">
    <source>
        <dbReference type="Proteomes" id="UP000433101"/>
    </source>
</evidence>
<name>A0A7X3LQZ6_9HYPH</name>
<protein>
    <submittedName>
        <fullName evidence="3">SRPBCC domain-containing protein</fullName>
    </submittedName>
</protein>
<gene>
    <name evidence="3" type="ORF">GR183_01015</name>
</gene>
<comment type="similarity">
    <text evidence="1">Belongs to the AHA1 family.</text>
</comment>
<dbReference type="RefSeq" id="WP_160773726.1">
    <property type="nucleotide sequence ID" value="NZ_WUMV01000001.1"/>
</dbReference>